<dbReference type="Gene3D" id="3.40.50.10320">
    <property type="entry name" value="LmbE-like"/>
    <property type="match status" value="1"/>
</dbReference>
<dbReference type="Proteomes" id="UP000632535">
    <property type="component" value="Unassembled WGS sequence"/>
</dbReference>
<keyword evidence="1" id="KW-0862">Zinc</keyword>
<gene>
    <name evidence="2" type="ORF">GCM10007368_38420</name>
</gene>
<name>A0ABQ2BAF7_9MICO</name>
<protein>
    <recommendedName>
        <fullName evidence="4">LmbE family N-acetylglucosaminyl deacetylase</fullName>
    </recommendedName>
</protein>
<dbReference type="InterPro" id="IPR024078">
    <property type="entry name" value="LmbE-like_dom_sf"/>
</dbReference>
<evidence type="ECO:0000313" key="3">
    <source>
        <dbReference type="Proteomes" id="UP000632535"/>
    </source>
</evidence>
<sequence>MTPQTVLAVGAHIGDMDLAAGPVLAQNVLDGGTSVLVALTPGERGHPRLDAERYKAQKIAEAEAFADGIGARVVVFDDLSDGFLPADDAVADRLTMLVRDVRPDLMLAHWPRSMHSDHTNASTVAERARFLAGLPGHREDDRPRHGVARFLYTENWEDAPGFEADTFVEISPEAQARWTDAISGQAFARGETYGFRYIDYYSAQMVTRGCLAGVPHAVAFSSGDLPALRRLP</sequence>
<accession>A0ABQ2BAF7</accession>
<keyword evidence="3" id="KW-1185">Reference proteome</keyword>
<dbReference type="RefSeq" id="WP_188525357.1">
    <property type="nucleotide sequence ID" value="NZ_BMDG01000017.1"/>
</dbReference>
<dbReference type="InterPro" id="IPR003737">
    <property type="entry name" value="GlcNAc_PI_deacetylase-related"/>
</dbReference>
<evidence type="ECO:0000256" key="1">
    <source>
        <dbReference type="ARBA" id="ARBA00022833"/>
    </source>
</evidence>
<organism evidence="2 3">
    <name type="scientific">Isoptericola cucumis</name>
    <dbReference type="NCBI Taxonomy" id="1776856"/>
    <lineage>
        <taxon>Bacteria</taxon>
        <taxon>Bacillati</taxon>
        <taxon>Actinomycetota</taxon>
        <taxon>Actinomycetes</taxon>
        <taxon>Micrococcales</taxon>
        <taxon>Promicromonosporaceae</taxon>
        <taxon>Isoptericola</taxon>
    </lineage>
</organism>
<proteinExistence type="predicted"/>
<dbReference type="Pfam" id="PF02585">
    <property type="entry name" value="PIG-L"/>
    <property type="match status" value="1"/>
</dbReference>
<dbReference type="SUPFAM" id="SSF102588">
    <property type="entry name" value="LmbE-like"/>
    <property type="match status" value="1"/>
</dbReference>
<reference evidence="3" key="1">
    <citation type="journal article" date="2019" name="Int. J. Syst. Evol. Microbiol.">
        <title>The Global Catalogue of Microorganisms (GCM) 10K type strain sequencing project: providing services to taxonomists for standard genome sequencing and annotation.</title>
        <authorList>
            <consortium name="The Broad Institute Genomics Platform"/>
            <consortium name="The Broad Institute Genome Sequencing Center for Infectious Disease"/>
            <person name="Wu L."/>
            <person name="Ma J."/>
        </authorList>
    </citation>
    <scope>NUCLEOTIDE SEQUENCE [LARGE SCALE GENOMIC DNA]</scope>
    <source>
        <strain evidence="3">CCM 8653</strain>
    </source>
</reference>
<dbReference type="EMBL" id="BMDG01000017">
    <property type="protein sequence ID" value="GGI11885.1"/>
    <property type="molecule type" value="Genomic_DNA"/>
</dbReference>
<evidence type="ECO:0008006" key="4">
    <source>
        <dbReference type="Google" id="ProtNLM"/>
    </source>
</evidence>
<comment type="caution">
    <text evidence="2">The sequence shown here is derived from an EMBL/GenBank/DDBJ whole genome shotgun (WGS) entry which is preliminary data.</text>
</comment>
<evidence type="ECO:0000313" key="2">
    <source>
        <dbReference type="EMBL" id="GGI11885.1"/>
    </source>
</evidence>